<dbReference type="Proteomes" id="UP000593567">
    <property type="component" value="Unassembled WGS sequence"/>
</dbReference>
<dbReference type="PRINTS" id="PR00766">
    <property type="entry name" value="CUDAOXIDASE"/>
</dbReference>
<keyword evidence="3" id="KW-0186">Copper</keyword>
<dbReference type="PROSITE" id="PS01165">
    <property type="entry name" value="COPPER_AMINE_OXID_2"/>
    <property type="match status" value="1"/>
</dbReference>
<dbReference type="InterPro" id="IPR036460">
    <property type="entry name" value="Cu_amine_oxidase_C_sf"/>
</dbReference>
<dbReference type="PANTHER" id="PTHR10638:SF20">
    <property type="entry name" value="AMINE OXIDASE"/>
    <property type="match status" value="1"/>
</dbReference>
<dbReference type="GO" id="GO:0005507">
    <property type="term" value="F:copper ion binding"/>
    <property type="evidence" value="ECO:0007669"/>
    <property type="project" value="InterPro"/>
</dbReference>
<evidence type="ECO:0000256" key="2">
    <source>
        <dbReference type="PIRSR" id="PIRSR600269-51"/>
    </source>
</evidence>
<keyword evidence="3" id="KW-0560">Oxidoreductase</keyword>
<feature type="active site" description="Proton acceptor" evidence="1">
    <location>
        <position position="22"/>
    </location>
</feature>
<dbReference type="InterPro" id="IPR015798">
    <property type="entry name" value="Cu_amine_oxidase_C"/>
</dbReference>
<dbReference type="InterPro" id="IPR049948">
    <property type="entry name" value="Cu_Am_ox_TPQ-bd"/>
</dbReference>
<dbReference type="SUPFAM" id="SSF49998">
    <property type="entry name" value="Amine oxidase catalytic domain"/>
    <property type="match status" value="1"/>
</dbReference>
<proteinExistence type="inferred from homology"/>
<feature type="domain" description="Copper amine oxidase catalytic" evidence="4">
    <location>
        <begin position="1"/>
        <end position="358"/>
    </location>
</feature>
<comment type="similarity">
    <text evidence="3">Belongs to the copper/topaquinone oxidase family.</text>
</comment>
<evidence type="ECO:0000256" key="3">
    <source>
        <dbReference type="RuleBase" id="RU000672"/>
    </source>
</evidence>
<dbReference type="OrthoDB" id="5379943at2759"/>
<dbReference type="GO" id="GO:0008131">
    <property type="term" value="F:primary methylamine oxidase activity"/>
    <property type="evidence" value="ECO:0007669"/>
    <property type="project" value="InterPro"/>
</dbReference>
<evidence type="ECO:0000313" key="5">
    <source>
        <dbReference type="EMBL" id="KAF6031005.1"/>
    </source>
</evidence>
<dbReference type="InterPro" id="IPR000269">
    <property type="entry name" value="Cu_amine_oxidase"/>
</dbReference>
<protein>
    <recommendedName>
        <fullName evidence="3">Amine oxidase</fullName>
        <ecNumber evidence="3">1.4.3.-</ecNumber>
    </recommendedName>
</protein>
<comment type="cofactor">
    <cofactor evidence="3">
        <name>Cu cation</name>
        <dbReference type="ChEBI" id="CHEBI:23378"/>
    </cofactor>
    <text evidence="3">Contains 1 topaquinone per subunit.</text>
</comment>
<dbReference type="PROSITE" id="PS01164">
    <property type="entry name" value="COPPER_AMINE_OXID_1"/>
    <property type="match status" value="1"/>
</dbReference>
<organism evidence="5 6">
    <name type="scientific">Bugula neritina</name>
    <name type="common">Brown bryozoan</name>
    <name type="synonym">Sertularia neritina</name>
    <dbReference type="NCBI Taxonomy" id="10212"/>
    <lineage>
        <taxon>Eukaryota</taxon>
        <taxon>Metazoa</taxon>
        <taxon>Spiralia</taxon>
        <taxon>Lophotrochozoa</taxon>
        <taxon>Bryozoa</taxon>
        <taxon>Gymnolaemata</taxon>
        <taxon>Cheilostomatida</taxon>
        <taxon>Flustrina</taxon>
        <taxon>Buguloidea</taxon>
        <taxon>Bugulidae</taxon>
        <taxon>Bugula</taxon>
    </lineage>
</organism>
<dbReference type="EMBL" id="VXIV02001644">
    <property type="protein sequence ID" value="KAF6031005.1"/>
    <property type="molecule type" value="Genomic_DNA"/>
</dbReference>
<dbReference type="EC" id="1.4.3.-" evidence="3"/>
<comment type="PTM">
    <text evidence="2 3">Topaquinone (TPQ) is generated by copper-dependent autoxidation of a specific tyrosyl residue.</text>
</comment>
<reference evidence="5" key="1">
    <citation type="submission" date="2020-06" db="EMBL/GenBank/DDBJ databases">
        <title>Draft genome of Bugula neritina, a colonial animal packing powerful symbionts and potential medicines.</title>
        <authorList>
            <person name="Rayko M."/>
        </authorList>
    </citation>
    <scope>NUCLEOTIDE SEQUENCE [LARGE SCALE GENOMIC DNA]</scope>
    <source>
        <strain evidence="5">Kwan_BN1</strain>
    </source>
</reference>
<evidence type="ECO:0000256" key="1">
    <source>
        <dbReference type="PIRSR" id="PIRSR600269-50"/>
    </source>
</evidence>
<dbReference type="InterPro" id="IPR049947">
    <property type="entry name" value="Cu_Am_Ox_Cu-bd"/>
</dbReference>
<sequence length="394" mass="44976">MQDTFVLYSGGPPDDYFKNFFDNGYSIGRLTTPLVRGVDCPIDAFYINSNTYQAGSDYATYHTDSICVFEHRNSVPLHRHYSSLFGNFRYGFSMPDSVLIVRQILTVWNYDYIFDYVFHQSGLIELKVSSTGYVAVTNYLDGSTIKHGYIINDHWMATANLHQHIFNFKLDLDIKGTKNNFKTINLKSEEFPANNFSGGNSWPQMVMEEFLVKNEHDAAIRYSFDKPKFYVVYDNTLNQSGYRILSNHFHNTALPDSSPLLMGGASWVKYQLAVTKFKESERTTISEFVQGDPFNPAVKFDDFIADNDTLESEDLVAWVTVGLHHIPTYEDLPVTTTPGKTLSVILAPFNFFEKDPAIHSRDAAVFFHELTNITDSYLHLDNTCTVPNEKPSVY</sequence>
<dbReference type="Gene3D" id="2.70.98.20">
    <property type="entry name" value="Copper amine oxidase, catalytic domain"/>
    <property type="match status" value="1"/>
</dbReference>
<keyword evidence="1 3" id="KW-0801">TPQ</keyword>
<evidence type="ECO:0000313" key="6">
    <source>
        <dbReference type="Proteomes" id="UP000593567"/>
    </source>
</evidence>
<accession>A0A7J7JYN7</accession>
<dbReference type="PANTHER" id="PTHR10638">
    <property type="entry name" value="COPPER AMINE OXIDASE"/>
    <property type="match status" value="1"/>
</dbReference>
<evidence type="ECO:0000259" key="4">
    <source>
        <dbReference type="Pfam" id="PF01179"/>
    </source>
</evidence>
<dbReference type="GO" id="GO:0005886">
    <property type="term" value="C:plasma membrane"/>
    <property type="evidence" value="ECO:0007669"/>
    <property type="project" value="TreeGrafter"/>
</dbReference>
<dbReference type="Pfam" id="PF01179">
    <property type="entry name" value="Cu_amine_oxid"/>
    <property type="match status" value="1"/>
</dbReference>
<gene>
    <name evidence="5" type="ORF">EB796_010670</name>
</gene>
<comment type="caution">
    <text evidence="5">The sequence shown here is derived from an EMBL/GenBank/DDBJ whole genome shotgun (WGS) entry which is preliminary data.</text>
</comment>
<feature type="active site" description="Schiff-base intermediate with substrate; via topaquinone" evidence="1">
    <location>
        <position position="110"/>
    </location>
</feature>
<dbReference type="GO" id="GO:0009308">
    <property type="term" value="P:amine metabolic process"/>
    <property type="evidence" value="ECO:0007669"/>
    <property type="project" value="UniProtKB-UniRule"/>
</dbReference>
<dbReference type="GO" id="GO:0048038">
    <property type="term" value="F:quinone binding"/>
    <property type="evidence" value="ECO:0007669"/>
    <property type="project" value="InterPro"/>
</dbReference>
<keyword evidence="6" id="KW-1185">Reference proteome</keyword>
<keyword evidence="3" id="KW-0479">Metal-binding</keyword>
<name>A0A7J7JYN7_BUGNE</name>
<dbReference type="AlphaFoldDB" id="A0A7J7JYN7"/>
<feature type="modified residue" description="2',4',5'-topaquinone" evidence="2">
    <location>
        <position position="110"/>
    </location>
</feature>